<dbReference type="Gene3D" id="2.40.70.10">
    <property type="entry name" value="Acid Proteases"/>
    <property type="match status" value="1"/>
</dbReference>
<dbReference type="PANTHER" id="PTHR33067">
    <property type="entry name" value="RNA-DIRECTED DNA POLYMERASE-RELATED"/>
    <property type="match status" value="1"/>
</dbReference>
<dbReference type="PANTHER" id="PTHR33067:SF9">
    <property type="entry name" value="RNA-DIRECTED DNA POLYMERASE"/>
    <property type="match status" value="1"/>
</dbReference>
<accession>A0A6L2KLR6</accession>
<dbReference type="AlphaFoldDB" id="A0A6L2KLR6"/>
<sequence length="447" mass="51170">MDTLSLVSKYLNGMEDILDDRDSMEARKLTVEKSKEELELFEALNHKSVIVNEGNHRVVVFKKAPPCAYSRPFTSFSLPCDMDGQVTGYANKDEPSVLFGRDFLVTSKSRADFRISEMRIDLTMLEEMKEIDDMLDALVENLEEVGSSDGDLVKMGKASRNKNHKVNKLTPLPQIKVEKIPTISAIAPPSPIYHPLTQKQKEKVKEVLDHKYKELEESKPILEVLEIFMTYRKKLDEVLMGRAKLNSDNYDEEVKMRIVEHGLPKKMCDASNFILLVKVNGTIEMNAPADTWVSVSVLPYCLFINLGQGDPKPYNFNLTLTDNTQAKAMREVKNVRIQIGYQAYLIDFLILDIPMDNELPLLLGRPFLRTYGVVIDMGRGTICIDDGVIRHTYFPKPRAKAYLDNFAQDKEDDWLSCFEMGRDEDGNPKYGPFEPSFLDMRMIWKEL</sequence>
<proteinExistence type="predicted"/>
<reference evidence="1" key="1">
    <citation type="journal article" date="2019" name="Sci. Rep.">
        <title>Draft genome of Tanacetum cinerariifolium, the natural source of mosquito coil.</title>
        <authorList>
            <person name="Yamashiro T."/>
            <person name="Shiraishi A."/>
            <person name="Satake H."/>
            <person name="Nakayama K."/>
        </authorList>
    </citation>
    <scope>NUCLEOTIDE SEQUENCE</scope>
</reference>
<dbReference type="EMBL" id="BKCJ010002604">
    <property type="protein sequence ID" value="GEU49710.1"/>
    <property type="molecule type" value="Genomic_DNA"/>
</dbReference>
<comment type="caution">
    <text evidence="1">The sequence shown here is derived from an EMBL/GenBank/DDBJ whole genome shotgun (WGS) entry which is preliminary data.</text>
</comment>
<organism evidence="1">
    <name type="scientific">Tanacetum cinerariifolium</name>
    <name type="common">Dalmatian daisy</name>
    <name type="synonym">Chrysanthemum cinerariifolium</name>
    <dbReference type="NCBI Taxonomy" id="118510"/>
    <lineage>
        <taxon>Eukaryota</taxon>
        <taxon>Viridiplantae</taxon>
        <taxon>Streptophyta</taxon>
        <taxon>Embryophyta</taxon>
        <taxon>Tracheophyta</taxon>
        <taxon>Spermatophyta</taxon>
        <taxon>Magnoliopsida</taxon>
        <taxon>eudicotyledons</taxon>
        <taxon>Gunneridae</taxon>
        <taxon>Pentapetalae</taxon>
        <taxon>asterids</taxon>
        <taxon>campanulids</taxon>
        <taxon>Asterales</taxon>
        <taxon>Asteraceae</taxon>
        <taxon>Asteroideae</taxon>
        <taxon>Anthemideae</taxon>
        <taxon>Anthemidinae</taxon>
        <taxon>Tanacetum</taxon>
    </lineage>
</organism>
<gene>
    <name evidence="1" type="ORF">Tci_021688</name>
</gene>
<evidence type="ECO:0000313" key="1">
    <source>
        <dbReference type="EMBL" id="GEU49710.1"/>
    </source>
</evidence>
<evidence type="ECO:0008006" key="2">
    <source>
        <dbReference type="Google" id="ProtNLM"/>
    </source>
</evidence>
<protein>
    <recommendedName>
        <fullName evidence="2">Reverse transcriptase domain-containing protein</fullName>
    </recommendedName>
</protein>
<dbReference type="InterPro" id="IPR021109">
    <property type="entry name" value="Peptidase_aspartic_dom_sf"/>
</dbReference>
<name>A0A6L2KLR6_TANCI</name>